<sequence length="75" mass="7791">GFVPRRIHRRGAAPAGDGRPPALGADSTRRGRESSPGQPARAARPRRSRRGGNGGGGRASSRVHSRCLAESGHSL</sequence>
<reference evidence="2" key="1">
    <citation type="submission" date="2020-02" db="EMBL/GenBank/DDBJ databases">
        <authorList>
            <person name="Meier V. D."/>
        </authorList>
    </citation>
    <scope>NUCLEOTIDE SEQUENCE</scope>
    <source>
        <strain evidence="2">AVDCRST_MAG49</strain>
    </source>
</reference>
<proteinExistence type="predicted"/>
<feature type="non-terminal residue" evidence="2">
    <location>
        <position position="1"/>
    </location>
</feature>
<feature type="compositionally biased region" description="Low complexity" evidence="1">
    <location>
        <begin position="12"/>
        <end position="26"/>
    </location>
</feature>
<feature type="non-terminal residue" evidence="2">
    <location>
        <position position="75"/>
    </location>
</feature>
<evidence type="ECO:0000313" key="2">
    <source>
        <dbReference type="EMBL" id="CAA9568835.1"/>
    </source>
</evidence>
<dbReference type="EMBL" id="CADCWG010000226">
    <property type="protein sequence ID" value="CAA9568835.1"/>
    <property type="molecule type" value="Genomic_DNA"/>
</dbReference>
<evidence type="ECO:0000256" key="1">
    <source>
        <dbReference type="SAM" id="MobiDB-lite"/>
    </source>
</evidence>
<organism evidence="2">
    <name type="scientific">uncultured Thermomicrobiales bacterium</name>
    <dbReference type="NCBI Taxonomy" id="1645740"/>
    <lineage>
        <taxon>Bacteria</taxon>
        <taxon>Pseudomonadati</taxon>
        <taxon>Thermomicrobiota</taxon>
        <taxon>Thermomicrobia</taxon>
        <taxon>Thermomicrobiales</taxon>
        <taxon>environmental samples</taxon>
    </lineage>
</organism>
<dbReference type="AlphaFoldDB" id="A0A6J4V555"/>
<gene>
    <name evidence="2" type="ORF">AVDCRST_MAG49-3380</name>
</gene>
<name>A0A6J4V555_9BACT</name>
<accession>A0A6J4V555</accession>
<feature type="compositionally biased region" description="Basic residues" evidence="1">
    <location>
        <begin position="1"/>
        <end position="11"/>
    </location>
</feature>
<feature type="region of interest" description="Disordered" evidence="1">
    <location>
        <begin position="1"/>
        <end position="75"/>
    </location>
</feature>
<protein>
    <submittedName>
        <fullName evidence="2">Uncharacterized protein</fullName>
    </submittedName>
</protein>